<name>A0A317SR10_9PEZI</name>
<evidence type="ECO:0008006" key="3">
    <source>
        <dbReference type="Google" id="ProtNLM"/>
    </source>
</evidence>
<accession>A0A317SR10</accession>
<proteinExistence type="predicted"/>
<sequence>MHNLETVLQELGRYDEAEELHRRELESCEKALGPEHPDTLLSRSGLASVLNNQGKHTEAEAIK</sequence>
<dbReference type="InterPro" id="IPR011990">
    <property type="entry name" value="TPR-like_helical_dom_sf"/>
</dbReference>
<organism evidence="1 2">
    <name type="scientific">Tuber magnatum</name>
    <name type="common">white Piedmont truffle</name>
    <dbReference type="NCBI Taxonomy" id="42249"/>
    <lineage>
        <taxon>Eukaryota</taxon>
        <taxon>Fungi</taxon>
        <taxon>Dikarya</taxon>
        <taxon>Ascomycota</taxon>
        <taxon>Pezizomycotina</taxon>
        <taxon>Pezizomycetes</taxon>
        <taxon>Pezizales</taxon>
        <taxon>Tuberaceae</taxon>
        <taxon>Tuber</taxon>
    </lineage>
</organism>
<dbReference type="PANTHER" id="PTHR46082:SF6">
    <property type="entry name" value="AAA+ ATPASE DOMAIN-CONTAINING PROTEIN-RELATED"/>
    <property type="match status" value="1"/>
</dbReference>
<comment type="caution">
    <text evidence="1">The sequence shown here is derived from an EMBL/GenBank/DDBJ whole genome shotgun (WGS) entry which is preliminary data.</text>
</comment>
<dbReference type="STRING" id="42249.A0A317SR10"/>
<evidence type="ECO:0000313" key="1">
    <source>
        <dbReference type="EMBL" id="PWW76784.1"/>
    </source>
</evidence>
<dbReference type="SUPFAM" id="SSF48452">
    <property type="entry name" value="TPR-like"/>
    <property type="match status" value="1"/>
</dbReference>
<keyword evidence="2" id="KW-1185">Reference proteome</keyword>
<reference evidence="1 2" key="1">
    <citation type="submission" date="2018-03" db="EMBL/GenBank/DDBJ databases">
        <title>Genomes of Pezizomycetes fungi and the evolution of truffles.</title>
        <authorList>
            <person name="Murat C."/>
            <person name="Payen T."/>
            <person name="Noel B."/>
            <person name="Kuo A."/>
            <person name="Martin F.M."/>
        </authorList>
    </citation>
    <scope>NUCLEOTIDE SEQUENCE [LARGE SCALE GENOMIC DNA]</scope>
    <source>
        <strain evidence="1">091103-1</strain>
    </source>
</reference>
<dbReference type="OrthoDB" id="1658288at2759"/>
<dbReference type="Proteomes" id="UP000246991">
    <property type="component" value="Unassembled WGS sequence"/>
</dbReference>
<dbReference type="Pfam" id="PF13424">
    <property type="entry name" value="TPR_12"/>
    <property type="match status" value="1"/>
</dbReference>
<dbReference type="InterPro" id="IPR053137">
    <property type="entry name" value="NLR-like"/>
</dbReference>
<dbReference type="Gene3D" id="1.25.40.10">
    <property type="entry name" value="Tetratricopeptide repeat domain"/>
    <property type="match status" value="1"/>
</dbReference>
<dbReference type="PANTHER" id="PTHR46082">
    <property type="entry name" value="ATP/GTP-BINDING PROTEIN-RELATED"/>
    <property type="match status" value="1"/>
</dbReference>
<feature type="non-terminal residue" evidence="1">
    <location>
        <position position="63"/>
    </location>
</feature>
<protein>
    <recommendedName>
        <fullName evidence="3">Kinesin light chain</fullName>
    </recommendedName>
</protein>
<dbReference type="AlphaFoldDB" id="A0A317SR10"/>
<evidence type="ECO:0000313" key="2">
    <source>
        <dbReference type="Proteomes" id="UP000246991"/>
    </source>
</evidence>
<dbReference type="EMBL" id="PYWC01000030">
    <property type="protein sequence ID" value="PWW76784.1"/>
    <property type="molecule type" value="Genomic_DNA"/>
</dbReference>
<gene>
    <name evidence="1" type="ORF">C7212DRAFT_114838</name>
</gene>